<comment type="subcellular location">
    <subcellularLocation>
        <location evidence="1">Cell membrane</location>
        <topology evidence="1">Multi-pass membrane protein</topology>
    </subcellularLocation>
    <subcellularLocation>
        <location evidence="9">Membrane</location>
        <topology evidence="9">Multi-pass membrane protein</topology>
    </subcellularLocation>
</comment>
<dbReference type="Pfam" id="PF02096">
    <property type="entry name" value="60KD_IMP"/>
    <property type="match status" value="1"/>
</dbReference>
<keyword evidence="6 10" id="KW-1133">Transmembrane helix</keyword>
<dbReference type="GO" id="GO:0015031">
    <property type="term" value="P:protein transport"/>
    <property type="evidence" value="ECO:0007669"/>
    <property type="project" value="UniProtKB-KW"/>
</dbReference>
<keyword evidence="2" id="KW-0813">Transport</keyword>
<sequence>MAKRNSSKHYDSFRINQTPESKQPKAIWKKIWKWVRIVLIFFFISIGLVGCVQSIATKSGTKVGSGQEIYTKSDYISPNIATLRWNKEKNEFFVPNLNSDAGVVANTYLGLEDEKQIKSLREQDAKTGGQYGIYGGSSFALQLQAPKEGSNTFSNHSKDWKNISNIEIKDEDGHRGVIYGNGANHIYLNFGNDKGEGRTKSYNPVSKINDVYLPYAISFETYEKHTPTEGSTESKIEVITDFSHIKNMELAKVELTGIAGSNIYNLFLADIFTSLLAETFKLWINDDKNRSGFAETLSAKTGKSIAELRQLDKYSLIKEWNDFIISYKELIGPGKGLSEKDGERLNTLFLSTSSMMKNYAGMVSLNQSLFKTQDSKLGKEISTYTFSSINEAGNYSPDSWKNRLMSADAFVPNKPITTYKEHWEQGPFYGFFVYPVAQFMNSIIRALGTTGWSVVLALVVTVIIVRLITFFLTLKTVFSSNKMEELNQKKAKIEAKYEAYKGDKQMNQRKQMEISELYKKEKISPVAQLISSFITLPILIVVFRIISTSPEIKQATLYTIQLSATSIFRIFKVGELQYLPIVILSVVIQLIAQFMPKILRWRKKKSLRADAYQRAAMKKSNKKAILIPIIFAFIGLFFSAGLQIYWIIGGIFTIVQHIVVHYIQKTKWYKNKLQPFLFK</sequence>
<evidence type="ECO:0000259" key="11">
    <source>
        <dbReference type="Pfam" id="PF02096"/>
    </source>
</evidence>
<evidence type="ECO:0000256" key="4">
    <source>
        <dbReference type="ARBA" id="ARBA00022692"/>
    </source>
</evidence>
<comment type="caution">
    <text evidence="12">The sequence shown here is derived from an EMBL/GenBank/DDBJ whole genome shotgun (WGS) entry which is preliminary data.</text>
</comment>
<dbReference type="InterPro" id="IPR001708">
    <property type="entry name" value="YidC/ALB3/OXA1/COX18"/>
</dbReference>
<dbReference type="GO" id="GO:0032977">
    <property type="term" value="F:membrane insertase activity"/>
    <property type="evidence" value="ECO:0007669"/>
    <property type="project" value="InterPro"/>
</dbReference>
<dbReference type="NCBIfam" id="TIGR03592">
    <property type="entry name" value="yidC_oxa1_cterm"/>
    <property type="match status" value="1"/>
</dbReference>
<dbReference type="EMBL" id="JAPFAR010000001">
    <property type="protein sequence ID" value="MDI3349281.1"/>
    <property type="molecule type" value="Genomic_DNA"/>
</dbReference>
<proteinExistence type="inferred from homology"/>
<dbReference type="CDD" id="cd20070">
    <property type="entry name" value="5TM_YidC_Alb3"/>
    <property type="match status" value="1"/>
</dbReference>
<keyword evidence="3" id="KW-1003">Cell membrane</keyword>
<organism evidence="12 13">
    <name type="scientific">Mycoplasmopsis arginini</name>
    <name type="common">Mycoplasma arginini</name>
    <dbReference type="NCBI Taxonomy" id="2094"/>
    <lineage>
        <taxon>Bacteria</taxon>
        <taxon>Bacillati</taxon>
        <taxon>Mycoplasmatota</taxon>
        <taxon>Mycoplasmoidales</taxon>
        <taxon>Metamycoplasmataceae</taxon>
        <taxon>Mycoplasmopsis</taxon>
    </lineage>
</organism>
<dbReference type="RefSeq" id="WP_282459002.1">
    <property type="nucleotide sequence ID" value="NZ_JAPFAR010000001.1"/>
</dbReference>
<keyword evidence="8" id="KW-0143">Chaperone</keyword>
<feature type="transmembrane region" description="Helical" evidence="10">
    <location>
        <begin position="526"/>
        <end position="546"/>
    </location>
</feature>
<name>A0AA43TZN6_MYCAR</name>
<dbReference type="PANTHER" id="PTHR12428">
    <property type="entry name" value="OXA1"/>
    <property type="match status" value="1"/>
</dbReference>
<feature type="transmembrane region" description="Helical" evidence="10">
    <location>
        <begin position="644"/>
        <end position="663"/>
    </location>
</feature>
<dbReference type="Proteomes" id="UP001162175">
    <property type="component" value="Unassembled WGS sequence"/>
</dbReference>
<dbReference type="NCBIfam" id="NF002567">
    <property type="entry name" value="PRK02201.1-2"/>
    <property type="match status" value="1"/>
</dbReference>
<feature type="transmembrane region" description="Helical" evidence="10">
    <location>
        <begin position="451"/>
        <end position="474"/>
    </location>
</feature>
<evidence type="ECO:0000256" key="1">
    <source>
        <dbReference type="ARBA" id="ARBA00004651"/>
    </source>
</evidence>
<feature type="transmembrane region" description="Helical" evidence="10">
    <location>
        <begin position="578"/>
        <end position="599"/>
    </location>
</feature>
<dbReference type="GO" id="GO:0051205">
    <property type="term" value="P:protein insertion into membrane"/>
    <property type="evidence" value="ECO:0007669"/>
    <property type="project" value="TreeGrafter"/>
</dbReference>
<dbReference type="InterPro" id="IPR047196">
    <property type="entry name" value="YidC_ALB_C"/>
</dbReference>
<evidence type="ECO:0000256" key="10">
    <source>
        <dbReference type="SAM" id="Phobius"/>
    </source>
</evidence>
<comment type="similarity">
    <text evidence="9">Belongs to the OXA1/ALB3/YidC family.</text>
</comment>
<dbReference type="AlphaFoldDB" id="A0AA43TZN6"/>
<evidence type="ECO:0000256" key="5">
    <source>
        <dbReference type="ARBA" id="ARBA00022927"/>
    </source>
</evidence>
<evidence type="ECO:0000256" key="8">
    <source>
        <dbReference type="ARBA" id="ARBA00023186"/>
    </source>
</evidence>
<feature type="transmembrane region" description="Helical" evidence="10">
    <location>
        <begin position="620"/>
        <end position="638"/>
    </location>
</feature>
<feature type="domain" description="Membrane insertase YidC/Oxa/ALB C-terminal" evidence="11">
    <location>
        <begin position="455"/>
        <end position="661"/>
    </location>
</feature>
<keyword evidence="5" id="KW-0653">Protein transport</keyword>
<keyword evidence="7 10" id="KW-0472">Membrane</keyword>
<evidence type="ECO:0000256" key="3">
    <source>
        <dbReference type="ARBA" id="ARBA00022475"/>
    </source>
</evidence>
<evidence type="ECO:0000256" key="6">
    <source>
        <dbReference type="ARBA" id="ARBA00022989"/>
    </source>
</evidence>
<dbReference type="GO" id="GO:0005886">
    <property type="term" value="C:plasma membrane"/>
    <property type="evidence" value="ECO:0007669"/>
    <property type="project" value="UniProtKB-SubCell"/>
</dbReference>
<evidence type="ECO:0000256" key="2">
    <source>
        <dbReference type="ARBA" id="ARBA00022448"/>
    </source>
</evidence>
<feature type="transmembrane region" description="Helical" evidence="10">
    <location>
        <begin position="34"/>
        <end position="56"/>
    </location>
</feature>
<evidence type="ECO:0000313" key="12">
    <source>
        <dbReference type="EMBL" id="MDI3349281.1"/>
    </source>
</evidence>
<dbReference type="InterPro" id="IPR028055">
    <property type="entry name" value="YidC/Oxa/ALB_C"/>
</dbReference>
<dbReference type="PANTHER" id="PTHR12428:SF65">
    <property type="entry name" value="CYTOCHROME C OXIDASE ASSEMBLY PROTEIN COX18, MITOCHONDRIAL"/>
    <property type="match status" value="1"/>
</dbReference>
<reference evidence="12" key="1">
    <citation type="submission" date="2022-11" db="EMBL/GenBank/DDBJ databases">
        <title>Draft genome of Mycoplasma arginini isolated from fly.</title>
        <authorList>
            <person name="Severgnini M."/>
            <person name="Gioia G."/>
            <person name="Cremonesi P."/>
            <person name="Moroni P."/>
            <person name="Addis M.F."/>
            <person name="Castiglioni B."/>
        </authorList>
    </citation>
    <scope>NUCLEOTIDE SEQUENCE</scope>
    <source>
        <strain evidence="12">QMP CG1-1632</strain>
    </source>
</reference>
<protein>
    <submittedName>
        <fullName evidence="12">Membrane protein insertase YidC</fullName>
    </submittedName>
</protein>
<evidence type="ECO:0000256" key="7">
    <source>
        <dbReference type="ARBA" id="ARBA00023136"/>
    </source>
</evidence>
<evidence type="ECO:0000256" key="9">
    <source>
        <dbReference type="RuleBase" id="RU003945"/>
    </source>
</evidence>
<evidence type="ECO:0000313" key="13">
    <source>
        <dbReference type="Proteomes" id="UP001162175"/>
    </source>
</evidence>
<keyword evidence="4 9" id="KW-0812">Transmembrane</keyword>
<accession>A0AA43TZN6</accession>
<gene>
    <name evidence="12" type="primary">yidC</name>
    <name evidence="12" type="ORF">DCBHLPFO_00054</name>
</gene>